<dbReference type="SUPFAM" id="SSF52768">
    <property type="entry name" value="Arginase/deacetylase"/>
    <property type="match status" value="1"/>
</dbReference>
<dbReference type="eggNOG" id="COG0123">
    <property type="taxonomic scope" value="Bacteria"/>
</dbReference>
<dbReference type="GO" id="GO:0040029">
    <property type="term" value="P:epigenetic regulation of gene expression"/>
    <property type="evidence" value="ECO:0007669"/>
    <property type="project" value="TreeGrafter"/>
</dbReference>
<evidence type="ECO:0000313" key="3">
    <source>
        <dbReference type="EMBL" id="AIY64672.1"/>
    </source>
</evidence>
<dbReference type="HOGENOM" id="CLU_007727_8_1_6"/>
<keyword evidence="4" id="KW-1185">Reference proteome</keyword>
<organism evidence="3 4">
    <name type="scientific">Pseudoalteromonas piratica</name>
    <dbReference type="NCBI Taxonomy" id="1348114"/>
    <lineage>
        <taxon>Bacteria</taxon>
        <taxon>Pseudomonadati</taxon>
        <taxon>Pseudomonadota</taxon>
        <taxon>Gammaproteobacteria</taxon>
        <taxon>Alteromonadales</taxon>
        <taxon>Pseudoalteromonadaceae</taxon>
        <taxon>Pseudoalteromonas</taxon>
    </lineage>
</organism>
<feature type="domain" description="Histone deacetylase" evidence="2">
    <location>
        <begin position="20"/>
        <end position="302"/>
    </location>
</feature>
<dbReference type="PANTHER" id="PTHR10625:SF10">
    <property type="entry name" value="HISTONE DEACETYLASE HDAC1"/>
    <property type="match status" value="1"/>
</dbReference>
<protein>
    <submittedName>
        <fullName evidence="3">Deacetylase</fullName>
    </submittedName>
</protein>
<dbReference type="PANTHER" id="PTHR10625">
    <property type="entry name" value="HISTONE DEACETYLASE HDAC1-RELATED"/>
    <property type="match status" value="1"/>
</dbReference>
<dbReference type="EMBL" id="CP009888">
    <property type="protein sequence ID" value="AIY64672.1"/>
    <property type="molecule type" value="Genomic_DNA"/>
</dbReference>
<dbReference type="Pfam" id="PF00850">
    <property type="entry name" value="Hist_deacetyl"/>
    <property type="match status" value="1"/>
</dbReference>
<dbReference type="RefSeq" id="WP_038639776.1">
    <property type="nucleotide sequence ID" value="NZ_CP009888.1"/>
</dbReference>
<dbReference type="InterPro" id="IPR037138">
    <property type="entry name" value="His_deacetylse_dom_sf"/>
</dbReference>
<dbReference type="PRINTS" id="PR01270">
    <property type="entry name" value="HDASUPER"/>
</dbReference>
<dbReference type="OrthoDB" id="9808367at2"/>
<sequence>MRTAIISHTDCRKHRMIPDHPECPSRLDAINDRMLAAGLDIALTHLDAPLAEREQLLLAHSESLVKKVESNIPHEGLTDLDGDTWLCPDSLTAAKRAAGSGLLAVDKILAGELDAAFCAVRPPGHHANKDTSSGFCIFNNVAIAARYAQQQGIKRIAILDIDVHHGNGTQDIFVDDLDVLFCSIFQHPFYPNTAIESNEHIINTPMTAGMAGDDFERALLDTWFPKLKQFQPELIFISAGFDAHYEDDMGGLQLVEADYLWFTEQVVSLCEQVDCKGIISMLEGGYNNSALGRSVATHLKALTGL</sequence>
<dbReference type="STRING" id="1348114.OM33_05600"/>
<dbReference type="CDD" id="cd11599">
    <property type="entry name" value="HDAC_classII_2"/>
    <property type="match status" value="1"/>
</dbReference>
<dbReference type="Gene3D" id="3.40.800.20">
    <property type="entry name" value="Histone deacetylase domain"/>
    <property type="match status" value="1"/>
</dbReference>
<name>A0A0A7EFB2_9GAMM</name>
<reference evidence="3 4" key="1">
    <citation type="submission" date="2014-11" db="EMBL/GenBank/DDBJ databases">
        <title>Complete Genome Sequence of Pseudoalteromonas sp. Strain OCN003 Isolated from Kaneohe Bay, Oahu, Hawaii.</title>
        <authorList>
            <person name="Beurmann S."/>
            <person name="Videau P."/>
            <person name="Ushijima B."/>
            <person name="Smith A.M."/>
            <person name="Aeby G.S."/>
            <person name="Callahan S.M."/>
            <person name="Belcaid M."/>
        </authorList>
    </citation>
    <scope>NUCLEOTIDE SEQUENCE [LARGE SCALE GENOMIC DNA]</scope>
    <source>
        <strain evidence="3 4">OCN003</strain>
    </source>
</reference>
<evidence type="ECO:0000259" key="2">
    <source>
        <dbReference type="Pfam" id="PF00850"/>
    </source>
</evidence>
<evidence type="ECO:0000256" key="1">
    <source>
        <dbReference type="ARBA" id="ARBA00005947"/>
    </source>
</evidence>
<dbReference type="Proteomes" id="UP000030341">
    <property type="component" value="Chromosome 1"/>
</dbReference>
<comment type="similarity">
    <text evidence="1">Belongs to the histone deacetylase family.</text>
</comment>
<evidence type="ECO:0000313" key="4">
    <source>
        <dbReference type="Proteomes" id="UP000030341"/>
    </source>
</evidence>
<gene>
    <name evidence="3" type="ORF">OM33_05600</name>
</gene>
<dbReference type="KEGG" id="pseo:OM33_05600"/>
<proteinExistence type="inferred from homology"/>
<dbReference type="InterPro" id="IPR023801">
    <property type="entry name" value="His_deacetylse_dom"/>
</dbReference>
<dbReference type="GO" id="GO:0004407">
    <property type="term" value="F:histone deacetylase activity"/>
    <property type="evidence" value="ECO:0007669"/>
    <property type="project" value="TreeGrafter"/>
</dbReference>
<dbReference type="InterPro" id="IPR023696">
    <property type="entry name" value="Ureohydrolase_dom_sf"/>
</dbReference>
<dbReference type="InterPro" id="IPR000286">
    <property type="entry name" value="HDACs"/>
</dbReference>
<dbReference type="AlphaFoldDB" id="A0A0A7EFB2"/>
<accession>A0A0A7EFB2</accession>